<gene>
    <name evidence="1" type="primary">paaC</name>
    <name evidence="1" type="ORF">Asi02nite_61700</name>
</gene>
<dbReference type="PANTHER" id="PTHR30458:SF0">
    <property type="entry name" value="1,2-PHENYLACETYL-COA EPOXIDASE, SUBUNIT C"/>
    <property type="match status" value="1"/>
</dbReference>
<dbReference type="InterPro" id="IPR007814">
    <property type="entry name" value="PaaA_PaaC"/>
</dbReference>
<proteinExistence type="predicted"/>
<keyword evidence="2" id="KW-1185">Reference proteome</keyword>
<dbReference type="InterPro" id="IPR011882">
    <property type="entry name" value="PaaC"/>
</dbReference>
<dbReference type="NCBIfam" id="TIGR02158">
    <property type="entry name" value="PA_CoA_Oxy3"/>
    <property type="match status" value="1"/>
</dbReference>
<organism evidence="1 2">
    <name type="scientific">Asanoa siamensis</name>
    <dbReference type="NCBI Taxonomy" id="926357"/>
    <lineage>
        <taxon>Bacteria</taxon>
        <taxon>Bacillati</taxon>
        <taxon>Actinomycetota</taxon>
        <taxon>Actinomycetes</taxon>
        <taxon>Micromonosporales</taxon>
        <taxon>Micromonosporaceae</taxon>
        <taxon>Asanoa</taxon>
    </lineage>
</organism>
<accession>A0ABQ4CZE4</accession>
<evidence type="ECO:0000313" key="2">
    <source>
        <dbReference type="Proteomes" id="UP000604117"/>
    </source>
</evidence>
<evidence type="ECO:0000313" key="1">
    <source>
        <dbReference type="EMBL" id="GIF76652.1"/>
    </source>
</evidence>
<dbReference type="Gene3D" id="1.20.1260.10">
    <property type="match status" value="1"/>
</dbReference>
<dbReference type="InterPro" id="IPR012347">
    <property type="entry name" value="Ferritin-like"/>
</dbReference>
<comment type="caution">
    <text evidence="1">The sequence shown here is derived from an EMBL/GenBank/DDBJ whole genome shotgun (WGS) entry which is preliminary data.</text>
</comment>
<dbReference type="SUPFAM" id="SSF47240">
    <property type="entry name" value="Ferritin-like"/>
    <property type="match status" value="1"/>
</dbReference>
<dbReference type="PANTHER" id="PTHR30458">
    <property type="entry name" value="PHENYLACETIC ACID DEGRADATION PROTEIN PAA"/>
    <property type="match status" value="1"/>
</dbReference>
<dbReference type="EMBL" id="BONE01000066">
    <property type="protein sequence ID" value="GIF76652.1"/>
    <property type="molecule type" value="Genomic_DNA"/>
</dbReference>
<name>A0ABQ4CZE4_9ACTN</name>
<dbReference type="RefSeq" id="WP_203717516.1">
    <property type="nucleotide sequence ID" value="NZ_BONE01000066.1"/>
</dbReference>
<dbReference type="InterPro" id="IPR009078">
    <property type="entry name" value="Ferritin-like_SF"/>
</dbReference>
<reference evidence="1 2" key="1">
    <citation type="submission" date="2021-01" db="EMBL/GenBank/DDBJ databases">
        <title>Whole genome shotgun sequence of Asanoa siamensis NBRC 107932.</title>
        <authorList>
            <person name="Komaki H."/>
            <person name="Tamura T."/>
        </authorList>
    </citation>
    <scope>NUCLEOTIDE SEQUENCE [LARGE SCALE GENOMIC DNA]</scope>
    <source>
        <strain evidence="1 2">NBRC 107932</strain>
    </source>
</reference>
<dbReference type="Proteomes" id="UP000604117">
    <property type="component" value="Unassembled WGS sequence"/>
</dbReference>
<dbReference type="Pfam" id="PF05138">
    <property type="entry name" value="PaaA_PaaC"/>
    <property type="match status" value="1"/>
</dbReference>
<sequence>MTTVDYVLRLGDDALITAQRLGAWYAAGPEMEEDVALANIALDQLGAARLLLTYAGEREGAGRDEDALAYQRDAAAFRNCRLVEQPEPDFAAVIAKLLLLSAFQLPLYEALAAGADERLAAIGGKARKESAYHLDHSTLWTLRLGDGTDESHERMQAAIDALWPFVDGLFSGEGGPVAPAAIRPAWTSTVEDVLKRATLSVPAPVAEPAGERPHLVELLAEMQELHRAHPGARW</sequence>
<protein>
    <submittedName>
        <fullName evidence="1">Phenylacetic acid degradation protein</fullName>
    </submittedName>
</protein>
<dbReference type="InterPro" id="IPR052703">
    <property type="entry name" value="Aromatic_CoA_ox/epox"/>
</dbReference>